<proteinExistence type="predicted"/>
<sequence length="92" mass="9946">MTGRFSKEAKAFMVIKIILCNVRTYCKMLDVQAPPPPPNPEDEAGADKGVTDTFKLENLFGADIFSKADGTGQSAQVIRIDGASENRLGSRV</sequence>
<dbReference type="AlphaFoldDB" id="A0A1Q9D1C8"/>
<name>A0A1Q9D1C8_SYMMI</name>
<keyword evidence="2" id="KW-1185">Reference proteome</keyword>
<comment type="caution">
    <text evidence="1">The sequence shown here is derived from an EMBL/GenBank/DDBJ whole genome shotgun (WGS) entry which is preliminary data.</text>
</comment>
<evidence type="ECO:0000313" key="2">
    <source>
        <dbReference type="Proteomes" id="UP000186817"/>
    </source>
</evidence>
<evidence type="ECO:0000313" key="1">
    <source>
        <dbReference type="EMBL" id="OLP88981.1"/>
    </source>
</evidence>
<dbReference type="EMBL" id="LSRX01000784">
    <property type="protein sequence ID" value="OLP88981.1"/>
    <property type="molecule type" value="Genomic_DNA"/>
</dbReference>
<gene>
    <name evidence="1" type="ORF">AK812_SmicGene29593</name>
</gene>
<accession>A0A1Q9D1C8</accession>
<dbReference type="Proteomes" id="UP000186817">
    <property type="component" value="Unassembled WGS sequence"/>
</dbReference>
<organism evidence="1 2">
    <name type="scientific">Symbiodinium microadriaticum</name>
    <name type="common">Dinoflagellate</name>
    <name type="synonym">Zooxanthella microadriatica</name>
    <dbReference type="NCBI Taxonomy" id="2951"/>
    <lineage>
        <taxon>Eukaryota</taxon>
        <taxon>Sar</taxon>
        <taxon>Alveolata</taxon>
        <taxon>Dinophyceae</taxon>
        <taxon>Suessiales</taxon>
        <taxon>Symbiodiniaceae</taxon>
        <taxon>Symbiodinium</taxon>
    </lineage>
</organism>
<protein>
    <submittedName>
        <fullName evidence="1">Uncharacterized protein</fullName>
    </submittedName>
</protein>
<reference evidence="1 2" key="1">
    <citation type="submission" date="2016-02" db="EMBL/GenBank/DDBJ databases">
        <title>Genome analysis of coral dinoflagellate symbionts highlights evolutionary adaptations to a symbiotic lifestyle.</title>
        <authorList>
            <person name="Aranda M."/>
            <person name="Li Y."/>
            <person name="Liew Y.J."/>
            <person name="Baumgarten S."/>
            <person name="Simakov O."/>
            <person name="Wilson M."/>
            <person name="Piel J."/>
            <person name="Ashoor H."/>
            <person name="Bougouffa S."/>
            <person name="Bajic V.B."/>
            <person name="Ryu T."/>
            <person name="Ravasi T."/>
            <person name="Bayer T."/>
            <person name="Micklem G."/>
            <person name="Kim H."/>
            <person name="Bhak J."/>
            <person name="Lajeunesse T.C."/>
            <person name="Voolstra C.R."/>
        </authorList>
    </citation>
    <scope>NUCLEOTIDE SEQUENCE [LARGE SCALE GENOMIC DNA]</scope>
    <source>
        <strain evidence="1 2">CCMP2467</strain>
    </source>
</reference>